<keyword evidence="1" id="KW-0732">Signal</keyword>
<sequence length="136" mass="14111">MSRRRSTRLSVALIGSVGVVFAVGAATASASPSAALHGGATIAAHVTGERSGQVCRIAATGIEMPWRPVGSDGSVDLDTGPVRAGRHTARVVCEDPGIGDASQHSVGRAEEVFTGHWAPAFEFLHHHRLEVLTPRG</sequence>
<dbReference type="STRING" id="1210086.GCA_001613105_05707"/>
<protein>
    <recommendedName>
        <fullName evidence="4">Ig-like domain-containing protein</fullName>
    </recommendedName>
</protein>
<evidence type="ECO:0000256" key="1">
    <source>
        <dbReference type="SAM" id="SignalP"/>
    </source>
</evidence>
<dbReference type="Proteomes" id="UP000254869">
    <property type="component" value="Unassembled WGS sequence"/>
</dbReference>
<evidence type="ECO:0000313" key="3">
    <source>
        <dbReference type="Proteomes" id="UP000254869"/>
    </source>
</evidence>
<proteinExistence type="predicted"/>
<name>A0A370I9X3_9NOCA</name>
<organism evidence="2 3">
    <name type="scientific">Nocardia pseudobrasiliensis</name>
    <dbReference type="NCBI Taxonomy" id="45979"/>
    <lineage>
        <taxon>Bacteria</taxon>
        <taxon>Bacillati</taxon>
        <taxon>Actinomycetota</taxon>
        <taxon>Actinomycetes</taxon>
        <taxon>Mycobacteriales</taxon>
        <taxon>Nocardiaceae</taxon>
        <taxon>Nocardia</taxon>
    </lineage>
</organism>
<feature type="chain" id="PRO_5039334323" description="Ig-like domain-containing protein" evidence="1">
    <location>
        <begin position="23"/>
        <end position="136"/>
    </location>
</feature>
<comment type="caution">
    <text evidence="2">The sequence shown here is derived from an EMBL/GenBank/DDBJ whole genome shotgun (WGS) entry which is preliminary data.</text>
</comment>
<gene>
    <name evidence="2" type="ORF">DFR76_103583</name>
</gene>
<reference evidence="2 3" key="1">
    <citation type="submission" date="2018-07" db="EMBL/GenBank/DDBJ databases">
        <title>Genomic Encyclopedia of Type Strains, Phase IV (KMG-IV): sequencing the most valuable type-strain genomes for metagenomic binning, comparative biology and taxonomic classification.</title>
        <authorList>
            <person name="Goeker M."/>
        </authorList>
    </citation>
    <scope>NUCLEOTIDE SEQUENCE [LARGE SCALE GENOMIC DNA]</scope>
    <source>
        <strain evidence="2 3">DSM 44290</strain>
    </source>
</reference>
<accession>A0A370I9X3</accession>
<dbReference type="AlphaFoldDB" id="A0A370I9X3"/>
<dbReference type="EMBL" id="QQBC01000003">
    <property type="protein sequence ID" value="RDI67512.1"/>
    <property type="molecule type" value="Genomic_DNA"/>
</dbReference>
<evidence type="ECO:0008006" key="4">
    <source>
        <dbReference type="Google" id="ProtNLM"/>
    </source>
</evidence>
<dbReference type="RefSeq" id="WP_068004107.1">
    <property type="nucleotide sequence ID" value="NZ_QQBC01000003.1"/>
</dbReference>
<feature type="signal peptide" evidence="1">
    <location>
        <begin position="1"/>
        <end position="22"/>
    </location>
</feature>
<keyword evidence="3" id="KW-1185">Reference proteome</keyword>
<evidence type="ECO:0000313" key="2">
    <source>
        <dbReference type="EMBL" id="RDI67512.1"/>
    </source>
</evidence>